<dbReference type="AlphaFoldDB" id="A0AAW1UV25"/>
<protein>
    <recommendedName>
        <fullName evidence="1">C2 domain-containing protein</fullName>
    </recommendedName>
</protein>
<dbReference type="InterPro" id="IPR035892">
    <property type="entry name" value="C2_domain_sf"/>
</dbReference>
<dbReference type="Proteomes" id="UP001431783">
    <property type="component" value="Unassembled WGS sequence"/>
</dbReference>
<evidence type="ECO:0000259" key="1">
    <source>
        <dbReference type="Pfam" id="PF00168"/>
    </source>
</evidence>
<dbReference type="Pfam" id="PF00168">
    <property type="entry name" value="C2"/>
    <property type="match status" value="1"/>
</dbReference>
<feature type="domain" description="C2" evidence="1">
    <location>
        <begin position="10"/>
        <end position="98"/>
    </location>
</feature>
<name>A0AAW1UV25_9CUCU</name>
<dbReference type="InterPro" id="IPR000008">
    <property type="entry name" value="C2_dom"/>
</dbReference>
<evidence type="ECO:0000313" key="3">
    <source>
        <dbReference type="Proteomes" id="UP001431783"/>
    </source>
</evidence>
<keyword evidence="3" id="KW-1185">Reference proteome</keyword>
<gene>
    <name evidence="2" type="ORF">WA026_001598</name>
</gene>
<organism evidence="2 3">
    <name type="scientific">Henosepilachna vigintioctopunctata</name>
    <dbReference type="NCBI Taxonomy" id="420089"/>
    <lineage>
        <taxon>Eukaryota</taxon>
        <taxon>Metazoa</taxon>
        <taxon>Ecdysozoa</taxon>
        <taxon>Arthropoda</taxon>
        <taxon>Hexapoda</taxon>
        <taxon>Insecta</taxon>
        <taxon>Pterygota</taxon>
        <taxon>Neoptera</taxon>
        <taxon>Endopterygota</taxon>
        <taxon>Coleoptera</taxon>
        <taxon>Polyphaga</taxon>
        <taxon>Cucujiformia</taxon>
        <taxon>Coccinelloidea</taxon>
        <taxon>Coccinellidae</taxon>
        <taxon>Epilachninae</taxon>
        <taxon>Epilachnini</taxon>
        <taxon>Henosepilachna</taxon>
    </lineage>
</organism>
<dbReference type="EMBL" id="JARQZJ010000091">
    <property type="protein sequence ID" value="KAK9883424.1"/>
    <property type="molecule type" value="Genomic_DNA"/>
</dbReference>
<proteinExistence type="predicted"/>
<evidence type="ECO:0000313" key="2">
    <source>
        <dbReference type="EMBL" id="KAK9883424.1"/>
    </source>
</evidence>
<dbReference type="SUPFAM" id="SSF49562">
    <property type="entry name" value="C2 domain (Calcium/lipid-binding domain, CaLB)"/>
    <property type="match status" value="1"/>
</dbReference>
<accession>A0AAW1UV25</accession>
<reference evidence="2 3" key="1">
    <citation type="submission" date="2023-03" db="EMBL/GenBank/DDBJ databases">
        <title>Genome insight into feeding habits of ladybird beetles.</title>
        <authorList>
            <person name="Li H.-S."/>
            <person name="Huang Y.-H."/>
            <person name="Pang H."/>
        </authorList>
    </citation>
    <scope>NUCLEOTIDE SEQUENCE [LARGE SCALE GENOMIC DNA]</scope>
    <source>
        <strain evidence="2">SYSU_2023b</strain>
        <tissue evidence="2">Whole body</tissue>
    </source>
</reference>
<dbReference type="Gene3D" id="2.60.40.150">
    <property type="entry name" value="C2 domain"/>
    <property type="match status" value="1"/>
</dbReference>
<sequence>MNNIEFQGDKHEAYVRVTLNQHYRSVKEKRTGIVRPSRDGEFSFIEGFNFKLNPTQVDVSSLAFHVFQATSGYGRDKLIGKCVLGSYMFARGKALIQWNSAIANPMEQKQDWHTLCE</sequence>
<comment type="caution">
    <text evidence="2">The sequence shown here is derived from an EMBL/GenBank/DDBJ whole genome shotgun (WGS) entry which is preliminary data.</text>
</comment>